<comment type="caution">
    <text evidence="1">The sequence shown here is derived from an EMBL/GenBank/DDBJ whole genome shotgun (WGS) entry which is preliminary data.</text>
</comment>
<dbReference type="Proteomes" id="UP000308705">
    <property type="component" value="Unassembled WGS sequence"/>
</dbReference>
<dbReference type="EMBL" id="SZQA01000018">
    <property type="protein sequence ID" value="TKK87041.1"/>
    <property type="molecule type" value="Genomic_DNA"/>
</dbReference>
<dbReference type="AlphaFoldDB" id="A0A4U3MDA6"/>
<organism evidence="1 2">
    <name type="scientific">Herbidospora galbida</name>
    <dbReference type="NCBI Taxonomy" id="2575442"/>
    <lineage>
        <taxon>Bacteria</taxon>
        <taxon>Bacillati</taxon>
        <taxon>Actinomycetota</taxon>
        <taxon>Actinomycetes</taxon>
        <taxon>Streptosporangiales</taxon>
        <taxon>Streptosporangiaceae</taxon>
        <taxon>Herbidospora</taxon>
    </lineage>
</organism>
<proteinExistence type="predicted"/>
<sequence>MQKVIPPRLLVPYLAGRRTVISGYVYRVQDCERLTTPRAIVDALDLSFEGSELVPGVPELYILRWLAREIDTYVVPYGPHMGGDWSDSPPFAGNGFTASREHVVPQFHTMPMPIPAGAEIVHLTRQGERLFAAFDGLSWRPAA</sequence>
<evidence type="ECO:0000313" key="2">
    <source>
        <dbReference type="Proteomes" id="UP000308705"/>
    </source>
</evidence>
<keyword evidence="2" id="KW-1185">Reference proteome</keyword>
<protein>
    <submittedName>
        <fullName evidence="1">Uncharacterized protein</fullName>
    </submittedName>
</protein>
<dbReference type="OrthoDB" id="3614757at2"/>
<name>A0A4U3MDA6_9ACTN</name>
<gene>
    <name evidence="1" type="ORF">FDA94_19175</name>
</gene>
<reference evidence="1 2" key="1">
    <citation type="submission" date="2019-04" db="EMBL/GenBank/DDBJ databases">
        <title>Herbidospora sp. NEAU-GS14.nov., a novel actinomycete isolated from soil.</title>
        <authorList>
            <person name="Han L."/>
        </authorList>
    </citation>
    <scope>NUCLEOTIDE SEQUENCE [LARGE SCALE GENOMIC DNA]</scope>
    <source>
        <strain evidence="1 2">NEAU-GS14</strain>
    </source>
</reference>
<evidence type="ECO:0000313" key="1">
    <source>
        <dbReference type="EMBL" id="TKK87041.1"/>
    </source>
</evidence>
<accession>A0A4U3MDA6</accession>